<keyword evidence="2" id="KW-1185">Reference proteome</keyword>
<dbReference type="AlphaFoldDB" id="A0A067CTF0"/>
<protein>
    <submittedName>
        <fullName evidence="1">Uncharacterized protein</fullName>
    </submittedName>
</protein>
<dbReference type="RefSeq" id="XP_012195759.1">
    <property type="nucleotide sequence ID" value="XM_012340369.1"/>
</dbReference>
<reference evidence="1 2" key="1">
    <citation type="journal article" date="2013" name="PLoS Genet.">
        <title>Distinctive expansion of potential virulence genes in the genome of the oomycete fish pathogen Saprolegnia parasitica.</title>
        <authorList>
            <person name="Jiang R.H."/>
            <person name="de Bruijn I."/>
            <person name="Haas B.J."/>
            <person name="Belmonte R."/>
            <person name="Lobach L."/>
            <person name="Christie J."/>
            <person name="van den Ackerveken G."/>
            <person name="Bottin A."/>
            <person name="Bulone V."/>
            <person name="Diaz-Moreno S.M."/>
            <person name="Dumas B."/>
            <person name="Fan L."/>
            <person name="Gaulin E."/>
            <person name="Govers F."/>
            <person name="Grenville-Briggs L.J."/>
            <person name="Horner N.R."/>
            <person name="Levin J.Z."/>
            <person name="Mammella M."/>
            <person name="Meijer H.J."/>
            <person name="Morris P."/>
            <person name="Nusbaum C."/>
            <person name="Oome S."/>
            <person name="Phillips A.J."/>
            <person name="van Rooyen D."/>
            <person name="Rzeszutek E."/>
            <person name="Saraiva M."/>
            <person name="Secombes C.J."/>
            <person name="Seidl M.F."/>
            <person name="Snel B."/>
            <person name="Stassen J.H."/>
            <person name="Sykes S."/>
            <person name="Tripathy S."/>
            <person name="van den Berg H."/>
            <person name="Vega-Arreguin J.C."/>
            <person name="Wawra S."/>
            <person name="Young S.K."/>
            <person name="Zeng Q."/>
            <person name="Dieguez-Uribeondo J."/>
            <person name="Russ C."/>
            <person name="Tyler B.M."/>
            <person name="van West P."/>
        </authorList>
    </citation>
    <scope>NUCLEOTIDE SEQUENCE [LARGE SCALE GENOMIC DNA]</scope>
    <source>
        <strain evidence="1 2">CBS 223.65</strain>
    </source>
</reference>
<dbReference type="OrthoDB" id="10453328at2759"/>
<dbReference type="GeneID" id="24140760"/>
<proteinExistence type="predicted"/>
<accession>A0A067CTF0</accession>
<gene>
    <name evidence="1" type="ORF">SPRG_19355</name>
</gene>
<sequence>MDIDRLVAVLDALGAAVDAIEVCISTWERELRDENTLTEAQLLEAITARYARARDEAKANVYASFGCSASEVDGAIAAFGANSKVMARLNRLRATTHPEDEMPPALTKAQVLAIVAETLDTFAAAMEEATSDAKKLGKADSAEDERAWTKAIHARANHKLAKSVADGALLLAAIRAYSVDAAFVEQLQALQAAHHARFANEVGWLERSGAAYAF</sequence>
<dbReference type="EMBL" id="KK583192">
    <property type="protein sequence ID" value="KDO33768.1"/>
    <property type="molecule type" value="Genomic_DNA"/>
</dbReference>
<name>A0A067CTF0_SAPPC</name>
<dbReference type="VEuPathDB" id="FungiDB:SPRG_19355"/>
<dbReference type="Proteomes" id="UP000030745">
    <property type="component" value="Unassembled WGS sequence"/>
</dbReference>
<organism evidence="1 2">
    <name type="scientific">Saprolegnia parasitica (strain CBS 223.65)</name>
    <dbReference type="NCBI Taxonomy" id="695850"/>
    <lineage>
        <taxon>Eukaryota</taxon>
        <taxon>Sar</taxon>
        <taxon>Stramenopiles</taxon>
        <taxon>Oomycota</taxon>
        <taxon>Saprolegniomycetes</taxon>
        <taxon>Saprolegniales</taxon>
        <taxon>Saprolegniaceae</taxon>
        <taxon>Saprolegnia</taxon>
    </lineage>
</organism>
<dbReference type="KEGG" id="spar:SPRG_19355"/>
<dbReference type="OMA" id="HARANHK"/>
<evidence type="ECO:0000313" key="2">
    <source>
        <dbReference type="Proteomes" id="UP000030745"/>
    </source>
</evidence>
<evidence type="ECO:0000313" key="1">
    <source>
        <dbReference type="EMBL" id="KDO33768.1"/>
    </source>
</evidence>